<dbReference type="PROSITE" id="PS00676">
    <property type="entry name" value="SIGMA54_INTERACT_2"/>
    <property type="match status" value="1"/>
</dbReference>
<protein>
    <submittedName>
        <fullName evidence="9">Sigma-54 dependent transcriptional regulator</fullName>
    </submittedName>
</protein>
<dbReference type="InterPro" id="IPR009057">
    <property type="entry name" value="Homeodomain-like_sf"/>
</dbReference>
<keyword evidence="1" id="KW-0547">Nucleotide-binding</keyword>
<evidence type="ECO:0000313" key="10">
    <source>
        <dbReference type="Proteomes" id="UP001375382"/>
    </source>
</evidence>
<dbReference type="Gene3D" id="1.10.10.60">
    <property type="entry name" value="Homeodomain-like"/>
    <property type="match status" value="1"/>
</dbReference>
<evidence type="ECO:0000313" key="9">
    <source>
        <dbReference type="EMBL" id="MEH8017193.1"/>
    </source>
</evidence>
<keyword evidence="10" id="KW-1185">Reference proteome</keyword>
<dbReference type="PANTHER" id="PTHR32071">
    <property type="entry name" value="TRANSCRIPTIONAL REGULATORY PROTEIN"/>
    <property type="match status" value="1"/>
</dbReference>
<dbReference type="PROSITE" id="PS00688">
    <property type="entry name" value="SIGMA54_INTERACT_3"/>
    <property type="match status" value="1"/>
</dbReference>
<dbReference type="InterPro" id="IPR003593">
    <property type="entry name" value="AAA+_ATPase"/>
</dbReference>
<dbReference type="InterPro" id="IPR001789">
    <property type="entry name" value="Sig_transdc_resp-reg_receiver"/>
</dbReference>
<accession>A0ABU8C5I4</accession>
<dbReference type="InterPro" id="IPR027417">
    <property type="entry name" value="P-loop_NTPase"/>
</dbReference>
<evidence type="ECO:0000259" key="7">
    <source>
        <dbReference type="PROSITE" id="PS50045"/>
    </source>
</evidence>
<evidence type="ECO:0000256" key="2">
    <source>
        <dbReference type="ARBA" id="ARBA00022840"/>
    </source>
</evidence>
<dbReference type="Pfam" id="PF02954">
    <property type="entry name" value="HTH_8"/>
    <property type="match status" value="1"/>
</dbReference>
<dbReference type="Gene3D" id="3.40.50.2300">
    <property type="match status" value="1"/>
</dbReference>
<evidence type="ECO:0000256" key="6">
    <source>
        <dbReference type="PROSITE-ProRule" id="PRU00169"/>
    </source>
</evidence>
<dbReference type="SUPFAM" id="SSF52172">
    <property type="entry name" value="CheY-like"/>
    <property type="match status" value="1"/>
</dbReference>
<dbReference type="SMART" id="SM00382">
    <property type="entry name" value="AAA"/>
    <property type="match status" value="1"/>
</dbReference>
<dbReference type="CDD" id="cd00156">
    <property type="entry name" value="REC"/>
    <property type="match status" value="1"/>
</dbReference>
<organism evidence="9 10">
    <name type="scientific">Rheinheimera muenzenbergensis</name>
    <dbReference type="NCBI Taxonomy" id="1193628"/>
    <lineage>
        <taxon>Bacteria</taxon>
        <taxon>Pseudomonadati</taxon>
        <taxon>Pseudomonadota</taxon>
        <taxon>Gammaproteobacteria</taxon>
        <taxon>Chromatiales</taxon>
        <taxon>Chromatiaceae</taxon>
        <taxon>Rheinheimera</taxon>
    </lineage>
</organism>
<feature type="domain" description="Sigma-54 factor interaction" evidence="7">
    <location>
        <begin position="151"/>
        <end position="380"/>
    </location>
</feature>
<dbReference type="Proteomes" id="UP001375382">
    <property type="component" value="Unassembled WGS sequence"/>
</dbReference>
<keyword evidence="5" id="KW-0804">Transcription</keyword>
<evidence type="ECO:0000256" key="4">
    <source>
        <dbReference type="ARBA" id="ARBA00023125"/>
    </source>
</evidence>
<dbReference type="CDD" id="cd00009">
    <property type="entry name" value="AAA"/>
    <property type="match status" value="1"/>
</dbReference>
<sequence>MQASILVIEDNKEIRFSARFVLEDAGFNVVELENPTQAMAYLSQSDSRETNADLILLDMNFSLDTTSGEEGLQFLRWLQQQGSKVPLVAMTAWSNTALVVQAMQLGAGDFIEKPWHNQRLLQVIRQQLKLAQLQQHNKQLSAAFADPASPLLAHSEAMQRLLQQLTEVARSDANILLTGENGSGKTQLAQFIHNKSQRASAAFISVNMGAIVDSLFESEMFGHKKGAFTDAKEARVGRFALAQGGSLFLDEIATLPLNQQAKLLRVLESGQYEVVGSSLTEQANVRLISASNADFAALLAAGQFRQDLYYRLNTLQFTVPALRQRPDDIIPLCRYFLQQHGSRYQKHGLQLTATAETALRQYAWPGNVRELSHAIERAVLLCQSGKIDSSDLALALPAAINTANGQPAPIALEQMTLEQAELQLIRQALAQFPANKQRAAEQLGITKSSLYRRLEKYGLDK</sequence>
<evidence type="ECO:0000256" key="5">
    <source>
        <dbReference type="ARBA" id="ARBA00023163"/>
    </source>
</evidence>
<dbReference type="Pfam" id="PF00158">
    <property type="entry name" value="Sigma54_activat"/>
    <property type="match status" value="1"/>
</dbReference>
<evidence type="ECO:0000256" key="1">
    <source>
        <dbReference type="ARBA" id="ARBA00022741"/>
    </source>
</evidence>
<dbReference type="PRINTS" id="PR01590">
    <property type="entry name" value="HTHFIS"/>
</dbReference>
<dbReference type="PROSITE" id="PS50110">
    <property type="entry name" value="RESPONSE_REGULATORY"/>
    <property type="match status" value="1"/>
</dbReference>
<dbReference type="InterPro" id="IPR011006">
    <property type="entry name" value="CheY-like_superfamily"/>
</dbReference>
<keyword evidence="6" id="KW-0597">Phosphoprotein</keyword>
<dbReference type="InterPro" id="IPR002197">
    <property type="entry name" value="HTH_Fis"/>
</dbReference>
<reference evidence="9 10" key="1">
    <citation type="journal article" date="2023" name="Ecotoxicol. Environ. Saf.">
        <title>Mercury remediation potential of mercury-resistant strain Rheinheimera metallidurans sp. nov. isolated from a municipal waste dumping site.</title>
        <authorList>
            <person name="Yadav V."/>
            <person name="Manjhi A."/>
            <person name="Vadakedath N."/>
        </authorList>
    </citation>
    <scope>NUCLEOTIDE SEQUENCE [LARGE SCALE GENOMIC DNA]</scope>
    <source>
        <strain evidence="9 10">E-49</strain>
    </source>
</reference>
<keyword evidence="2" id="KW-0067">ATP-binding</keyword>
<dbReference type="InterPro" id="IPR058031">
    <property type="entry name" value="AAA_lid_NorR"/>
</dbReference>
<dbReference type="SMART" id="SM00448">
    <property type="entry name" value="REC"/>
    <property type="match status" value="1"/>
</dbReference>
<feature type="modified residue" description="4-aspartylphosphate" evidence="6">
    <location>
        <position position="58"/>
    </location>
</feature>
<keyword evidence="4" id="KW-0238">DNA-binding</keyword>
<dbReference type="Gene3D" id="3.40.50.300">
    <property type="entry name" value="P-loop containing nucleotide triphosphate hydrolases"/>
    <property type="match status" value="1"/>
</dbReference>
<proteinExistence type="predicted"/>
<dbReference type="Pfam" id="PF00072">
    <property type="entry name" value="Response_reg"/>
    <property type="match status" value="1"/>
</dbReference>
<dbReference type="SUPFAM" id="SSF46689">
    <property type="entry name" value="Homeodomain-like"/>
    <property type="match status" value="1"/>
</dbReference>
<dbReference type="SUPFAM" id="SSF52540">
    <property type="entry name" value="P-loop containing nucleoside triphosphate hydrolases"/>
    <property type="match status" value="1"/>
</dbReference>
<gene>
    <name evidence="9" type="ORF">MN202_08115</name>
</gene>
<dbReference type="EMBL" id="JALAAR010000005">
    <property type="protein sequence ID" value="MEH8017193.1"/>
    <property type="molecule type" value="Genomic_DNA"/>
</dbReference>
<dbReference type="InterPro" id="IPR025943">
    <property type="entry name" value="Sigma_54_int_dom_ATP-bd_2"/>
</dbReference>
<dbReference type="PROSITE" id="PS50045">
    <property type="entry name" value="SIGMA54_INTERACT_4"/>
    <property type="match status" value="1"/>
</dbReference>
<evidence type="ECO:0000256" key="3">
    <source>
        <dbReference type="ARBA" id="ARBA00023015"/>
    </source>
</evidence>
<evidence type="ECO:0000259" key="8">
    <source>
        <dbReference type="PROSITE" id="PS50110"/>
    </source>
</evidence>
<dbReference type="RefSeq" id="WP_335735600.1">
    <property type="nucleotide sequence ID" value="NZ_JALAAR010000005.1"/>
</dbReference>
<comment type="caution">
    <text evidence="9">The sequence shown here is derived from an EMBL/GenBank/DDBJ whole genome shotgun (WGS) entry which is preliminary data.</text>
</comment>
<feature type="domain" description="Response regulatory" evidence="8">
    <location>
        <begin position="4"/>
        <end position="128"/>
    </location>
</feature>
<keyword evidence="3" id="KW-0805">Transcription regulation</keyword>
<name>A0ABU8C5I4_9GAMM</name>
<dbReference type="Gene3D" id="1.10.8.60">
    <property type="match status" value="1"/>
</dbReference>
<dbReference type="InterPro" id="IPR002078">
    <property type="entry name" value="Sigma_54_int"/>
</dbReference>
<dbReference type="InterPro" id="IPR025944">
    <property type="entry name" value="Sigma_54_int_dom_CS"/>
</dbReference>
<dbReference type="Pfam" id="PF25601">
    <property type="entry name" value="AAA_lid_14"/>
    <property type="match status" value="1"/>
</dbReference>